<evidence type="ECO:0000313" key="2">
    <source>
        <dbReference type="EMBL" id="MCX2837332.1"/>
    </source>
</evidence>
<organism evidence="2 3">
    <name type="scientific">Salinimicrobium profundisediminis</name>
    <dbReference type="NCBI Taxonomy" id="2994553"/>
    <lineage>
        <taxon>Bacteria</taxon>
        <taxon>Pseudomonadati</taxon>
        <taxon>Bacteroidota</taxon>
        <taxon>Flavobacteriia</taxon>
        <taxon>Flavobacteriales</taxon>
        <taxon>Flavobacteriaceae</taxon>
        <taxon>Salinimicrobium</taxon>
    </lineage>
</organism>
<protein>
    <submittedName>
        <fullName evidence="2">VWA domain-containing protein</fullName>
    </submittedName>
</protein>
<evidence type="ECO:0000256" key="1">
    <source>
        <dbReference type="SAM" id="Phobius"/>
    </source>
</evidence>
<gene>
    <name evidence="2" type="ORF">OQ279_04145</name>
</gene>
<feature type="transmembrane region" description="Helical" evidence="1">
    <location>
        <begin position="6"/>
        <end position="25"/>
    </location>
</feature>
<dbReference type="InterPro" id="IPR029062">
    <property type="entry name" value="Class_I_gatase-like"/>
</dbReference>
<name>A0A9X3CUZ1_9FLAO</name>
<dbReference type="PANTHER" id="PTHR37947">
    <property type="entry name" value="BLL2462 PROTEIN"/>
    <property type="match status" value="1"/>
</dbReference>
<evidence type="ECO:0000313" key="3">
    <source>
        <dbReference type="Proteomes" id="UP001148482"/>
    </source>
</evidence>
<sequence length="676" mass="76838">MPVSTFLLIFLSFVLALIVALFQYFYKTKRRGSKNAIFATLRFLAIFALLVLLINPKISSTRYYTQKPALVLAVDNSSSIEEFGAGEEVINFAEAIRQDQQLKENFDIKIFSFGKDLEQHDSLNFEAPQTNLPAVFNRLASLYEDQVAPTVLITDGNQTIGEEFTFAAERYRQPVLPVVVGDTVKYQDLNISRINVNKYAFLNNRFPVEIMLNYSGNSSVETKLEILEGNSVVHSEQLSFSSQNNSEVIRVELPAGAVGVHNYLVRLEKLDTEKNLLNNTREFAVEVIDERTKVLIAYSVLHPDLGALQNAIEANQQREVELQSINQVTDTKSYQLVILYQPDSRFKSLMDGLQEQNQNYFLITGPKTDWNFLNRQQDIFKQELTNQSEEFFPVWNENFKAFQTEDIGFSDFPPLEGSFGDFKAPENLDVLLGREVQGVNTGTPLMGVTTAGDSKVAFLFGADIWRWRSVVFRETGSFEEFDDLIGKLVQFLASKGRQDRLLVQYEPLYSGTEEVIIAADYFDQSYIFDRRARLEIQVENSETGEQRQIPLLLNGSSYKVDLSSLPAGDYNFRVSAAGEGLSQSGSFRILDFDVEKQFGRANIEGLQQIADQRGGQVYFLQEFQQLKNDLLSNDSYATVQKSREKNVSLIDWKYLLGIIVLALGAEWFLRKYYGLI</sequence>
<dbReference type="SUPFAM" id="SSF52317">
    <property type="entry name" value="Class I glutamine amidotransferase-like"/>
    <property type="match status" value="1"/>
</dbReference>
<reference evidence="2" key="1">
    <citation type="submission" date="2022-11" db="EMBL/GenBank/DDBJ databases">
        <title>Salinimicrobium profundisediminis sp. nov., isolated from deep-sea sediment of the Mariana Trench.</title>
        <authorList>
            <person name="Fu H."/>
        </authorList>
    </citation>
    <scope>NUCLEOTIDE SEQUENCE</scope>
    <source>
        <strain evidence="2">MT39</strain>
    </source>
</reference>
<keyword evidence="1" id="KW-0812">Transmembrane</keyword>
<accession>A0A9X3CUZ1</accession>
<comment type="caution">
    <text evidence="2">The sequence shown here is derived from an EMBL/GenBank/DDBJ whole genome shotgun (WGS) entry which is preliminary data.</text>
</comment>
<keyword evidence="3" id="KW-1185">Reference proteome</keyword>
<dbReference type="EMBL" id="JAPJDA010000005">
    <property type="protein sequence ID" value="MCX2837332.1"/>
    <property type="molecule type" value="Genomic_DNA"/>
</dbReference>
<dbReference type="Proteomes" id="UP001148482">
    <property type="component" value="Unassembled WGS sequence"/>
</dbReference>
<dbReference type="AlphaFoldDB" id="A0A9X3CUZ1"/>
<feature type="transmembrane region" description="Helical" evidence="1">
    <location>
        <begin position="37"/>
        <end position="54"/>
    </location>
</feature>
<dbReference type="RefSeq" id="WP_266068554.1">
    <property type="nucleotide sequence ID" value="NZ_JAPJDA010000005.1"/>
</dbReference>
<keyword evidence="1" id="KW-0472">Membrane</keyword>
<dbReference type="PANTHER" id="PTHR37947:SF1">
    <property type="entry name" value="BLL2462 PROTEIN"/>
    <property type="match status" value="1"/>
</dbReference>
<keyword evidence="1" id="KW-1133">Transmembrane helix</keyword>
<proteinExistence type="predicted"/>